<dbReference type="Pfam" id="PF00756">
    <property type="entry name" value="Esterase"/>
    <property type="match status" value="1"/>
</dbReference>
<dbReference type="SUPFAM" id="SSF53474">
    <property type="entry name" value="alpha/beta-Hydrolases"/>
    <property type="match status" value="1"/>
</dbReference>
<dbReference type="PANTHER" id="PTHR48098">
    <property type="entry name" value="ENTEROCHELIN ESTERASE-RELATED"/>
    <property type="match status" value="1"/>
</dbReference>
<evidence type="ECO:0008006" key="2">
    <source>
        <dbReference type="Google" id="ProtNLM"/>
    </source>
</evidence>
<dbReference type="Gene3D" id="3.40.50.1820">
    <property type="entry name" value="alpha/beta hydrolase"/>
    <property type="match status" value="1"/>
</dbReference>
<dbReference type="EMBL" id="UINC01003574">
    <property type="protein sequence ID" value="SVA07496.1"/>
    <property type="molecule type" value="Genomic_DNA"/>
</dbReference>
<sequence>METLRRITGTFVVLTFICGLYGAVQETVTIHSKSLKKDIPCLVVLPNEYYPSPDRFTVVYLLHGYSGDYKDWSAHTNLRDYADKYNFIIVCPDGGYNSWYLDSPMDPVSQYRTHVGKEVVQYIDENYRTIAQRNSRAITGLSMGGHGALYLSLEFFNVFGAAGSMSGVVDLQFTTKKYELGEKIGSFKKYPERWEQYSIISNVYKFKDSKTHLIIDCGVDDAFIKSNRLLHTKLLELNIPHDYSEKPGGHEWGYWVNSLEYHLMFFNSIFKK</sequence>
<name>A0A381SU60_9ZZZZ</name>
<organism evidence="1">
    <name type="scientific">marine metagenome</name>
    <dbReference type="NCBI Taxonomy" id="408172"/>
    <lineage>
        <taxon>unclassified sequences</taxon>
        <taxon>metagenomes</taxon>
        <taxon>ecological metagenomes</taxon>
    </lineage>
</organism>
<dbReference type="AlphaFoldDB" id="A0A381SU60"/>
<reference evidence="1" key="1">
    <citation type="submission" date="2018-05" db="EMBL/GenBank/DDBJ databases">
        <authorList>
            <person name="Lanie J.A."/>
            <person name="Ng W.-L."/>
            <person name="Kazmierczak K.M."/>
            <person name="Andrzejewski T.M."/>
            <person name="Davidsen T.M."/>
            <person name="Wayne K.J."/>
            <person name="Tettelin H."/>
            <person name="Glass J.I."/>
            <person name="Rusch D."/>
            <person name="Podicherti R."/>
            <person name="Tsui H.-C.T."/>
            <person name="Winkler M.E."/>
        </authorList>
    </citation>
    <scope>NUCLEOTIDE SEQUENCE</scope>
</reference>
<dbReference type="InterPro" id="IPR050583">
    <property type="entry name" value="Mycobacterial_A85_antigen"/>
</dbReference>
<evidence type="ECO:0000313" key="1">
    <source>
        <dbReference type="EMBL" id="SVA07496.1"/>
    </source>
</evidence>
<dbReference type="InterPro" id="IPR000801">
    <property type="entry name" value="Esterase-like"/>
</dbReference>
<proteinExistence type="predicted"/>
<gene>
    <name evidence="1" type="ORF">METZ01_LOCUS60350</name>
</gene>
<protein>
    <recommendedName>
        <fullName evidence="2">Esterase</fullName>
    </recommendedName>
</protein>
<dbReference type="PANTHER" id="PTHR48098:SF1">
    <property type="entry name" value="DIACYLGLYCEROL ACYLTRANSFERASE_MYCOLYLTRANSFERASE AG85A"/>
    <property type="match status" value="1"/>
</dbReference>
<dbReference type="InterPro" id="IPR029058">
    <property type="entry name" value="AB_hydrolase_fold"/>
</dbReference>
<dbReference type="GO" id="GO:0016747">
    <property type="term" value="F:acyltransferase activity, transferring groups other than amino-acyl groups"/>
    <property type="evidence" value="ECO:0007669"/>
    <property type="project" value="TreeGrafter"/>
</dbReference>
<accession>A0A381SU60</accession>